<accession>A0A8J5S1L5</accession>
<feature type="compositionally biased region" description="Pro residues" evidence="1">
    <location>
        <begin position="130"/>
        <end position="142"/>
    </location>
</feature>
<feature type="compositionally biased region" description="Basic and acidic residues" evidence="1">
    <location>
        <begin position="99"/>
        <end position="108"/>
    </location>
</feature>
<name>A0A8J5S1L5_ZIZPA</name>
<gene>
    <name evidence="2" type="ORF">GUJ93_ZPchr0002g24902</name>
</gene>
<dbReference type="Proteomes" id="UP000729402">
    <property type="component" value="Unassembled WGS sequence"/>
</dbReference>
<feature type="region of interest" description="Disordered" evidence="1">
    <location>
        <begin position="1"/>
        <end position="161"/>
    </location>
</feature>
<protein>
    <submittedName>
        <fullName evidence="2">Uncharacterized protein</fullName>
    </submittedName>
</protein>
<organism evidence="2 3">
    <name type="scientific">Zizania palustris</name>
    <name type="common">Northern wild rice</name>
    <dbReference type="NCBI Taxonomy" id="103762"/>
    <lineage>
        <taxon>Eukaryota</taxon>
        <taxon>Viridiplantae</taxon>
        <taxon>Streptophyta</taxon>
        <taxon>Embryophyta</taxon>
        <taxon>Tracheophyta</taxon>
        <taxon>Spermatophyta</taxon>
        <taxon>Magnoliopsida</taxon>
        <taxon>Liliopsida</taxon>
        <taxon>Poales</taxon>
        <taxon>Poaceae</taxon>
        <taxon>BOP clade</taxon>
        <taxon>Oryzoideae</taxon>
        <taxon>Oryzeae</taxon>
        <taxon>Zizaniinae</taxon>
        <taxon>Zizania</taxon>
    </lineage>
</organism>
<keyword evidence="3" id="KW-1185">Reference proteome</keyword>
<reference evidence="2" key="1">
    <citation type="journal article" date="2021" name="bioRxiv">
        <title>Whole Genome Assembly and Annotation of Northern Wild Rice, Zizania palustris L., Supports a Whole Genome Duplication in the Zizania Genus.</title>
        <authorList>
            <person name="Haas M."/>
            <person name="Kono T."/>
            <person name="Macchietto M."/>
            <person name="Millas R."/>
            <person name="McGilp L."/>
            <person name="Shao M."/>
            <person name="Duquette J."/>
            <person name="Hirsch C.N."/>
            <person name="Kimball J."/>
        </authorList>
    </citation>
    <scope>NUCLEOTIDE SEQUENCE</scope>
    <source>
        <tissue evidence="2">Fresh leaf tissue</tissue>
    </source>
</reference>
<comment type="caution">
    <text evidence="2">The sequence shown here is derived from an EMBL/GenBank/DDBJ whole genome shotgun (WGS) entry which is preliminary data.</text>
</comment>
<sequence>MDDPLDRELLSPLPPLLSPSPPPSLLPPSPPPSLLPPSPPPSLLPPSPPLSLPSSPTPPLPPGYDDDRSLGHYKRGRSPEGHYKPPPLGSSSSPSRPELLGDRLEGHALHARSRSTSPTPRSIWRRLSPASPPRWSPSPVPQKRPCLDYMVGGRSPQRGGR</sequence>
<dbReference type="EMBL" id="JAAALK010000287">
    <property type="protein sequence ID" value="KAG8058109.1"/>
    <property type="molecule type" value="Genomic_DNA"/>
</dbReference>
<evidence type="ECO:0000313" key="3">
    <source>
        <dbReference type="Proteomes" id="UP000729402"/>
    </source>
</evidence>
<evidence type="ECO:0000313" key="2">
    <source>
        <dbReference type="EMBL" id="KAG8058109.1"/>
    </source>
</evidence>
<feature type="compositionally biased region" description="Pro residues" evidence="1">
    <location>
        <begin position="12"/>
        <end position="62"/>
    </location>
</feature>
<dbReference type="AlphaFoldDB" id="A0A8J5S1L5"/>
<proteinExistence type="predicted"/>
<reference evidence="2" key="2">
    <citation type="submission" date="2021-02" db="EMBL/GenBank/DDBJ databases">
        <authorList>
            <person name="Kimball J.A."/>
            <person name="Haas M.W."/>
            <person name="Macchietto M."/>
            <person name="Kono T."/>
            <person name="Duquette J."/>
            <person name="Shao M."/>
        </authorList>
    </citation>
    <scope>NUCLEOTIDE SEQUENCE</scope>
    <source>
        <tissue evidence="2">Fresh leaf tissue</tissue>
    </source>
</reference>
<evidence type="ECO:0000256" key="1">
    <source>
        <dbReference type="SAM" id="MobiDB-lite"/>
    </source>
</evidence>